<dbReference type="PANTHER" id="PTHR33353">
    <property type="entry name" value="PUTATIVE (AFU_ORTHOLOGUE AFUA_1G12560)-RELATED"/>
    <property type="match status" value="1"/>
</dbReference>
<evidence type="ECO:0000256" key="12">
    <source>
        <dbReference type="ARBA" id="ARBA00023326"/>
    </source>
</evidence>
<feature type="domain" description="Auxiliary Activity family 9 catalytic" evidence="17">
    <location>
        <begin position="26"/>
        <end position="212"/>
    </location>
</feature>
<proteinExistence type="inferred from homology"/>
<dbReference type="Proteomes" id="UP001285441">
    <property type="component" value="Unassembled WGS sequence"/>
</dbReference>
<keyword evidence="5 16" id="KW-0732">Signal</keyword>
<comment type="caution">
    <text evidence="18">The sequence shown here is derived from an EMBL/GenBank/DDBJ whole genome shotgun (WGS) entry which is preliminary data.</text>
</comment>
<sequence>MILATAIYLLAATSSADIFGKLTGTQDWQVVRMTANHYSNGPVQDVTSEAIRCYQNTPGGGGSTSTYKAKAGGTISWSANPNIHHPGALSAYMAKVPAGPTAARFDGAGQVWFKVYQDMPTISGSQMNRPSQNKATVDLKLPQCLEDGDDFFRIEHVALHSAAKENGAQFYISCAQLSVSGGSGSKTPTDLVSFPSAYKATDPGLMLNIYSNGGKPYVPARPQVFKC</sequence>
<organism evidence="18 19">
    <name type="scientific">Podospora didyma</name>
    <dbReference type="NCBI Taxonomy" id="330526"/>
    <lineage>
        <taxon>Eukaryota</taxon>
        <taxon>Fungi</taxon>
        <taxon>Dikarya</taxon>
        <taxon>Ascomycota</taxon>
        <taxon>Pezizomycotina</taxon>
        <taxon>Sordariomycetes</taxon>
        <taxon>Sordariomycetidae</taxon>
        <taxon>Sordariales</taxon>
        <taxon>Podosporaceae</taxon>
        <taxon>Podospora</taxon>
    </lineage>
</organism>
<evidence type="ECO:0000256" key="10">
    <source>
        <dbReference type="ARBA" id="ARBA00023157"/>
    </source>
</evidence>
<keyword evidence="6" id="KW-0136">Cellulose degradation</keyword>
<comment type="subcellular location">
    <subcellularLocation>
        <location evidence="2">Secreted</location>
    </subcellularLocation>
</comment>
<dbReference type="Gene3D" id="2.70.50.70">
    <property type="match status" value="1"/>
</dbReference>
<dbReference type="InterPro" id="IPR005103">
    <property type="entry name" value="AA9_LPMO"/>
</dbReference>
<dbReference type="GO" id="GO:0004497">
    <property type="term" value="F:monooxygenase activity"/>
    <property type="evidence" value="ECO:0007669"/>
    <property type="project" value="UniProtKB-KW"/>
</dbReference>
<reference evidence="18" key="1">
    <citation type="journal article" date="2023" name="Mol. Phylogenet. Evol.">
        <title>Genome-scale phylogeny and comparative genomics of the fungal order Sordariales.</title>
        <authorList>
            <person name="Hensen N."/>
            <person name="Bonometti L."/>
            <person name="Westerberg I."/>
            <person name="Brannstrom I.O."/>
            <person name="Guillou S."/>
            <person name="Cros-Aarteil S."/>
            <person name="Calhoun S."/>
            <person name="Haridas S."/>
            <person name="Kuo A."/>
            <person name="Mondo S."/>
            <person name="Pangilinan J."/>
            <person name="Riley R."/>
            <person name="LaButti K."/>
            <person name="Andreopoulos B."/>
            <person name="Lipzen A."/>
            <person name="Chen C."/>
            <person name="Yan M."/>
            <person name="Daum C."/>
            <person name="Ng V."/>
            <person name="Clum A."/>
            <person name="Steindorff A."/>
            <person name="Ohm R.A."/>
            <person name="Martin F."/>
            <person name="Silar P."/>
            <person name="Natvig D.O."/>
            <person name="Lalanne C."/>
            <person name="Gautier V."/>
            <person name="Ament-Velasquez S.L."/>
            <person name="Kruys A."/>
            <person name="Hutchinson M.I."/>
            <person name="Powell A.J."/>
            <person name="Barry K."/>
            <person name="Miller A.N."/>
            <person name="Grigoriev I.V."/>
            <person name="Debuchy R."/>
            <person name="Gladieux P."/>
            <person name="Hiltunen Thoren M."/>
            <person name="Johannesson H."/>
        </authorList>
    </citation>
    <scope>NUCLEOTIDE SEQUENCE</scope>
    <source>
        <strain evidence="18">CBS 232.78</strain>
    </source>
</reference>
<gene>
    <name evidence="18" type="ORF">B0H63DRAFT_500033</name>
</gene>
<comment type="cofactor">
    <cofactor evidence="1">
        <name>Cu(2+)</name>
        <dbReference type="ChEBI" id="CHEBI:29036"/>
    </cofactor>
</comment>
<reference evidence="18" key="2">
    <citation type="submission" date="2023-06" db="EMBL/GenBank/DDBJ databases">
        <authorList>
            <consortium name="Lawrence Berkeley National Laboratory"/>
            <person name="Haridas S."/>
            <person name="Hensen N."/>
            <person name="Bonometti L."/>
            <person name="Westerberg I."/>
            <person name="Brannstrom I.O."/>
            <person name="Guillou S."/>
            <person name="Cros-Aarteil S."/>
            <person name="Calhoun S."/>
            <person name="Kuo A."/>
            <person name="Mondo S."/>
            <person name="Pangilinan J."/>
            <person name="Riley R."/>
            <person name="LaButti K."/>
            <person name="Andreopoulos B."/>
            <person name="Lipzen A."/>
            <person name="Chen C."/>
            <person name="Yanf M."/>
            <person name="Daum C."/>
            <person name="Ng V."/>
            <person name="Clum A."/>
            <person name="Steindorff A."/>
            <person name="Ohm R."/>
            <person name="Martin F."/>
            <person name="Silar P."/>
            <person name="Natvig D."/>
            <person name="Lalanne C."/>
            <person name="Gautier V."/>
            <person name="Ament-velasquez S.L."/>
            <person name="Kruys A."/>
            <person name="Hutchinson M.I."/>
            <person name="Powell A.J."/>
            <person name="Barry K."/>
            <person name="Miller A.N."/>
            <person name="Grigoriev I.V."/>
            <person name="Debuchy R."/>
            <person name="Gladieux P."/>
            <person name="Thoren M.H."/>
            <person name="Johannesson H."/>
        </authorList>
    </citation>
    <scope>NUCLEOTIDE SEQUENCE</scope>
    <source>
        <strain evidence="18">CBS 232.78</strain>
    </source>
</reference>
<evidence type="ECO:0000256" key="11">
    <source>
        <dbReference type="ARBA" id="ARBA00023277"/>
    </source>
</evidence>
<evidence type="ECO:0000259" key="17">
    <source>
        <dbReference type="Pfam" id="PF03443"/>
    </source>
</evidence>
<dbReference type="GO" id="GO:0030245">
    <property type="term" value="P:cellulose catabolic process"/>
    <property type="evidence" value="ECO:0007669"/>
    <property type="project" value="UniProtKB-KW"/>
</dbReference>
<evidence type="ECO:0000256" key="14">
    <source>
        <dbReference type="ARBA" id="ARBA00045077"/>
    </source>
</evidence>
<evidence type="ECO:0000256" key="8">
    <source>
        <dbReference type="ARBA" id="ARBA00023008"/>
    </source>
</evidence>
<dbReference type="Pfam" id="PF03443">
    <property type="entry name" value="AA9"/>
    <property type="match status" value="1"/>
</dbReference>
<dbReference type="GO" id="GO:0046872">
    <property type="term" value="F:metal ion binding"/>
    <property type="evidence" value="ECO:0007669"/>
    <property type="project" value="UniProtKB-KW"/>
</dbReference>
<dbReference type="InterPro" id="IPR049892">
    <property type="entry name" value="AA9"/>
</dbReference>
<dbReference type="GO" id="GO:0016787">
    <property type="term" value="F:hydrolase activity"/>
    <property type="evidence" value="ECO:0007669"/>
    <property type="project" value="UniProtKB-KW"/>
</dbReference>
<keyword evidence="4" id="KW-0479">Metal-binding</keyword>
<evidence type="ECO:0000256" key="9">
    <source>
        <dbReference type="ARBA" id="ARBA00023033"/>
    </source>
</evidence>
<accession>A0AAE0NZN7</accession>
<dbReference type="EC" id="1.14.99.56" evidence="15"/>
<dbReference type="PANTHER" id="PTHR33353:SF10">
    <property type="entry name" value="ENDO-BETA-1,4-GLUCANASE D"/>
    <property type="match status" value="1"/>
</dbReference>
<evidence type="ECO:0000256" key="2">
    <source>
        <dbReference type="ARBA" id="ARBA00004613"/>
    </source>
</evidence>
<evidence type="ECO:0000256" key="7">
    <source>
        <dbReference type="ARBA" id="ARBA00023002"/>
    </source>
</evidence>
<keyword evidence="9" id="KW-0503">Monooxygenase</keyword>
<evidence type="ECO:0000313" key="18">
    <source>
        <dbReference type="EMBL" id="KAK3390674.1"/>
    </source>
</evidence>
<evidence type="ECO:0000256" key="13">
    <source>
        <dbReference type="ARBA" id="ARBA00044502"/>
    </source>
</evidence>
<dbReference type="GO" id="GO:0005576">
    <property type="term" value="C:extracellular region"/>
    <property type="evidence" value="ECO:0007669"/>
    <property type="project" value="UniProtKB-SubCell"/>
</dbReference>
<evidence type="ECO:0000256" key="15">
    <source>
        <dbReference type="ARBA" id="ARBA00047174"/>
    </source>
</evidence>
<keyword evidence="8" id="KW-0186">Copper</keyword>
<protein>
    <recommendedName>
        <fullName evidence="15">lytic cellulose monooxygenase (C4-dehydrogenating)</fullName>
        <ecNumber evidence="15">1.14.99.56</ecNumber>
    </recommendedName>
</protein>
<keyword evidence="11" id="KW-0119">Carbohydrate metabolism</keyword>
<dbReference type="CDD" id="cd21175">
    <property type="entry name" value="LPMO_AA9"/>
    <property type="match status" value="1"/>
</dbReference>
<evidence type="ECO:0000313" key="19">
    <source>
        <dbReference type="Proteomes" id="UP001285441"/>
    </source>
</evidence>
<feature type="chain" id="PRO_5042022494" description="lytic cellulose monooxygenase (C4-dehydrogenating)" evidence="16">
    <location>
        <begin position="17"/>
        <end position="227"/>
    </location>
</feature>
<comment type="similarity">
    <text evidence="13">Belongs to the polysaccharide monooxygenase AA9 family.</text>
</comment>
<evidence type="ECO:0000256" key="6">
    <source>
        <dbReference type="ARBA" id="ARBA00023001"/>
    </source>
</evidence>
<keyword evidence="18" id="KW-0378">Hydrolase</keyword>
<comment type="catalytic activity">
    <reaction evidence="14">
        <text>[(1-&gt;4)-beta-D-glucosyl]n+m + reduced acceptor + O2 = 4-dehydro-beta-D-glucosyl-[(1-&gt;4)-beta-D-glucosyl]n-1 + [(1-&gt;4)-beta-D-glucosyl]m + acceptor + H2O.</text>
        <dbReference type="EC" id="1.14.99.56"/>
    </reaction>
</comment>
<evidence type="ECO:0000256" key="16">
    <source>
        <dbReference type="SAM" id="SignalP"/>
    </source>
</evidence>
<keyword evidence="12" id="KW-0624">Polysaccharide degradation</keyword>
<evidence type="ECO:0000256" key="5">
    <source>
        <dbReference type="ARBA" id="ARBA00022729"/>
    </source>
</evidence>
<dbReference type="EMBL" id="JAULSW010000002">
    <property type="protein sequence ID" value="KAK3390674.1"/>
    <property type="molecule type" value="Genomic_DNA"/>
</dbReference>
<keyword evidence="7" id="KW-0560">Oxidoreductase</keyword>
<evidence type="ECO:0000256" key="1">
    <source>
        <dbReference type="ARBA" id="ARBA00001973"/>
    </source>
</evidence>
<dbReference type="AlphaFoldDB" id="A0AAE0NZN7"/>
<evidence type="ECO:0000256" key="4">
    <source>
        <dbReference type="ARBA" id="ARBA00022723"/>
    </source>
</evidence>
<keyword evidence="10" id="KW-1015">Disulfide bond</keyword>
<evidence type="ECO:0000256" key="3">
    <source>
        <dbReference type="ARBA" id="ARBA00022525"/>
    </source>
</evidence>
<name>A0AAE0NZN7_9PEZI</name>
<keyword evidence="3" id="KW-0964">Secreted</keyword>
<keyword evidence="19" id="KW-1185">Reference proteome</keyword>
<feature type="signal peptide" evidence="16">
    <location>
        <begin position="1"/>
        <end position="16"/>
    </location>
</feature>